<keyword evidence="1 4" id="KW-0456">Lyase</keyword>
<dbReference type="Pfam" id="PF01557">
    <property type="entry name" value="FAA_hydrolase"/>
    <property type="match status" value="1"/>
</dbReference>
<gene>
    <name evidence="4" type="ORF">FM101_12775</name>
</gene>
<dbReference type="InterPro" id="IPR050772">
    <property type="entry name" value="Hydratase-Decarb/MhpD_sf"/>
</dbReference>
<evidence type="ECO:0000259" key="3">
    <source>
        <dbReference type="Pfam" id="PF01557"/>
    </source>
</evidence>
<dbReference type="Proteomes" id="UP000195913">
    <property type="component" value="Unassembled WGS sequence"/>
</dbReference>
<dbReference type="InterPro" id="IPR011234">
    <property type="entry name" value="Fumarylacetoacetase-like_C"/>
</dbReference>
<keyword evidence="5" id="KW-1185">Reference proteome</keyword>
<evidence type="ECO:0000256" key="2">
    <source>
        <dbReference type="SAM" id="MobiDB-lite"/>
    </source>
</evidence>
<dbReference type="AlphaFoldDB" id="A0A1R4GRN1"/>
<evidence type="ECO:0000313" key="4">
    <source>
        <dbReference type="EMBL" id="SJM70849.1"/>
    </source>
</evidence>
<reference evidence="4 5" key="1">
    <citation type="submission" date="2017-02" db="EMBL/GenBank/DDBJ databases">
        <authorList>
            <person name="Peterson S.W."/>
        </authorList>
    </citation>
    <scope>NUCLEOTIDE SEQUENCE [LARGE SCALE GENOMIC DNA]</scope>
    <source>
        <strain evidence="4 5">B Ar 00.02</strain>
    </source>
</reference>
<sequence>MDGITCPSPSRSPSARQDQEGFSDMLNDETITSIADELVEAGRSRTPVKRLTSRYPEMTIEDSYRVQNLWRERHEAAGRRLAGRKIGLTSRAMQAATGITEPDYGIIFDDMVLENASSIEWKQYTHPRVEVELAFVLKEDITGPNATIFDVLRATEYVTPALEILDSRIEMEGRTIVDTISDNAAMGAMVLGGRPVAPDAVDLRWVAAILYKNHVVEETGVAAGVLNHPASGVHWLANKIAPHGDGLKAGEIILAGSFTRPMWVNEGDTVFADYGELGTITCHFA</sequence>
<evidence type="ECO:0000256" key="1">
    <source>
        <dbReference type="ARBA" id="ARBA00023239"/>
    </source>
</evidence>
<accession>A0A1R4GRN1</accession>
<name>A0A1R4GRN1_9MICC</name>
<proteinExistence type="predicted"/>
<dbReference type="Gene3D" id="3.90.850.10">
    <property type="entry name" value="Fumarylacetoacetase-like, C-terminal domain"/>
    <property type="match status" value="1"/>
</dbReference>
<dbReference type="GO" id="GO:0018817">
    <property type="term" value="F:2-oxo-hept-3-ene-1,7-dioate hydratase activity"/>
    <property type="evidence" value="ECO:0007669"/>
    <property type="project" value="InterPro"/>
</dbReference>
<protein>
    <submittedName>
        <fullName evidence="4">2-oxo-hepta-3-ene-1,7-dioic acid hydratase</fullName>
        <ecNumber evidence="4">4.2.-.-</ecNumber>
    </submittedName>
</protein>
<dbReference type="InterPro" id="IPR012690">
    <property type="entry name" value="HpcG"/>
</dbReference>
<dbReference type="GO" id="GO:0008684">
    <property type="term" value="F:2-oxopent-4-enoate hydratase activity"/>
    <property type="evidence" value="ECO:0007669"/>
    <property type="project" value="TreeGrafter"/>
</dbReference>
<dbReference type="SUPFAM" id="SSF56529">
    <property type="entry name" value="FAH"/>
    <property type="match status" value="1"/>
</dbReference>
<feature type="region of interest" description="Disordered" evidence="2">
    <location>
        <begin position="1"/>
        <end position="20"/>
    </location>
</feature>
<feature type="domain" description="Fumarylacetoacetase-like C-terminal" evidence="3">
    <location>
        <begin position="112"/>
        <end position="283"/>
    </location>
</feature>
<dbReference type="GO" id="GO:0005737">
    <property type="term" value="C:cytoplasm"/>
    <property type="evidence" value="ECO:0007669"/>
    <property type="project" value="TreeGrafter"/>
</dbReference>
<dbReference type="EC" id="4.2.-.-" evidence="4"/>
<feature type="compositionally biased region" description="Polar residues" evidence="2">
    <location>
        <begin position="7"/>
        <end position="16"/>
    </location>
</feature>
<dbReference type="InterPro" id="IPR036663">
    <property type="entry name" value="Fumarylacetoacetase_C_sf"/>
</dbReference>
<organism evidence="4 5">
    <name type="scientific">Arthrobacter rhombi</name>
    <dbReference type="NCBI Taxonomy" id="71253"/>
    <lineage>
        <taxon>Bacteria</taxon>
        <taxon>Bacillati</taxon>
        <taxon>Actinomycetota</taxon>
        <taxon>Actinomycetes</taxon>
        <taxon>Micrococcales</taxon>
        <taxon>Micrococcaceae</taxon>
        <taxon>Arthrobacter</taxon>
    </lineage>
</organism>
<dbReference type="PANTHER" id="PTHR30143">
    <property type="entry name" value="ACID HYDRATASE"/>
    <property type="match status" value="1"/>
</dbReference>
<evidence type="ECO:0000313" key="5">
    <source>
        <dbReference type="Proteomes" id="UP000195913"/>
    </source>
</evidence>
<dbReference type="PANTHER" id="PTHR30143:SF0">
    <property type="entry name" value="2-KETO-4-PENTENOATE HYDRATASE"/>
    <property type="match status" value="1"/>
</dbReference>
<dbReference type="NCBIfam" id="TIGR02312">
    <property type="entry name" value="HpaH"/>
    <property type="match status" value="1"/>
</dbReference>
<dbReference type="EMBL" id="FUHW01000042">
    <property type="protein sequence ID" value="SJM70849.1"/>
    <property type="molecule type" value="Genomic_DNA"/>
</dbReference>